<gene>
    <name evidence="11" type="ORF">IAA81_09470</name>
</gene>
<keyword evidence="1" id="KW-0698">rRNA processing</keyword>
<feature type="binding site" evidence="9">
    <location>
        <begin position="81"/>
        <end position="87"/>
    </location>
    <ligand>
        <name>S-adenosyl-L-methionine</name>
        <dbReference type="ChEBI" id="CHEBI:59789"/>
    </ligand>
</feature>
<feature type="domain" description="SAM-dependent MTase RsmB/NOP-type" evidence="10">
    <location>
        <begin position="1"/>
        <end position="276"/>
    </location>
</feature>
<dbReference type="InterPro" id="IPR001678">
    <property type="entry name" value="MeTrfase_RsmB-F_NOP2_dom"/>
</dbReference>
<feature type="binding site" evidence="9">
    <location>
        <position position="155"/>
    </location>
    <ligand>
        <name>S-adenosyl-L-methionine</name>
        <dbReference type="ChEBI" id="CHEBI:59789"/>
    </ligand>
</feature>
<dbReference type="GO" id="GO:0031167">
    <property type="term" value="P:rRNA methylation"/>
    <property type="evidence" value="ECO:0007669"/>
    <property type="project" value="TreeGrafter"/>
</dbReference>
<evidence type="ECO:0000313" key="11">
    <source>
        <dbReference type="EMBL" id="MBO8458436.1"/>
    </source>
</evidence>
<keyword evidence="5 9" id="KW-0694">RNA-binding</keyword>
<dbReference type="PRINTS" id="PR02008">
    <property type="entry name" value="RCMTFAMILY"/>
</dbReference>
<organism evidence="11 12">
    <name type="scientific">Candidatus Gallitreponema excrementavium</name>
    <dbReference type="NCBI Taxonomy" id="2840840"/>
    <lineage>
        <taxon>Bacteria</taxon>
        <taxon>Pseudomonadati</taxon>
        <taxon>Spirochaetota</taxon>
        <taxon>Spirochaetia</taxon>
        <taxon>Spirochaetales</taxon>
        <taxon>Candidatus Gallitreponema</taxon>
    </lineage>
</organism>
<evidence type="ECO:0000256" key="5">
    <source>
        <dbReference type="ARBA" id="ARBA00022884"/>
    </source>
</evidence>
<reference evidence="11" key="1">
    <citation type="submission" date="2020-10" db="EMBL/GenBank/DDBJ databases">
        <authorList>
            <person name="Gilroy R."/>
        </authorList>
    </citation>
    <scope>NUCLEOTIDE SEQUENCE</scope>
    <source>
        <strain evidence="11">10532</strain>
    </source>
</reference>
<protein>
    <recommendedName>
        <fullName evidence="7">NOL1/NOP2/Sun domain family member 4</fullName>
    </recommendedName>
</protein>
<dbReference type="Gene3D" id="3.40.50.150">
    <property type="entry name" value="Vaccinia Virus protein VP39"/>
    <property type="match status" value="1"/>
</dbReference>
<keyword evidence="4 9" id="KW-0949">S-adenosyl-L-methionine</keyword>
<dbReference type="GO" id="GO:0003723">
    <property type="term" value="F:RNA binding"/>
    <property type="evidence" value="ECO:0007669"/>
    <property type="project" value="UniProtKB-UniRule"/>
</dbReference>
<keyword evidence="3 9" id="KW-0808">Transferase</keyword>
<evidence type="ECO:0000256" key="6">
    <source>
        <dbReference type="ARBA" id="ARBA00022946"/>
    </source>
</evidence>
<dbReference type="InterPro" id="IPR023267">
    <property type="entry name" value="RCMT"/>
</dbReference>
<comment type="caution">
    <text evidence="11">The sequence shown here is derived from an EMBL/GenBank/DDBJ whole genome shotgun (WGS) entry which is preliminary data.</text>
</comment>
<proteinExistence type="inferred from homology"/>
<evidence type="ECO:0000313" key="12">
    <source>
        <dbReference type="Proteomes" id="UP000823638"/>
    </source>
</evidence>
<evidence type="ECO:0000256" key="7">
    <source>
        <dbReference type="ARBA" id="ARBA00042050"/>
    </source>
</evidence>
<dbReference type="InterPro" id="IPR049560">
    <property type="entry name" value="MeTrfase_RsmB-F_NOP2_cat"/>
</dbReference>
<evidence type="ECO:0000256" key="2">
    <source>
        <dbReference type="ARBA" id="ARBA00022603"/>
    </source>
</evidence>
<dbReference type="SUPFAM" id="SSF53335">
    <property type="entry name" value="S-adenosyl-L-methionine-dependent methyltransferases"/>
    <property type="match status" value="1"/>
</dbReference>
<sequence>MKNNNKKLSGKEGFEIYYDGLFGKRWNDLRNSLLEPVRQYEYTGGLLKPYFLDCGSVAAGFSLPGFPEEEEEKGGLILDMCAAPGGKSLVLSRMLINDNFKMIANEKSGERKARLCRVLDEHLPSHVRNRITVTGKDAALWCRNERNAFDRILIDAPCSSERHVISSPYHLSLWTPARIRNLTYTQWSILSSGYLALKPGGYLLYSTCALAADENDGVVGRLLKKYSEARLCTSRIPSSVFNLLGVVEEKTKYGVQILPDKSSGAGPLFYSLITKPEN</sequence>
<dbReference type="GO" id="GO:0008173">
    <property type="term" value="F:RNA methyltransferase activity"/>
    <property type="evidence" value="ECO:0007669"/>
    <property type="project" value="InterPro"/>
</dbReference>
<dbReference type="PANTHER" id="PTHR22808">
    <property type="entry name" value="NCL1 YEAST -RELATED NOL1/NOP2/FMU SUN DOMAIN-CONTAINING"/>
    <property type="match status" value="1"/>
</dbReference>
<dbReference type="EMBL" id="JADIMM010000109">
    <property type="protein sequence ID" value="MBO8458436.1"/>
    <property type="molecule type" value="Genomic_DNA"/>
</dbReference>
<name>A0A9D9HQS2_9SPIR</name>
<evidence type="ECO:0000256" key="4">
    <source>
        <dbReference type="ARBA" id="ARBA00022691"/>
    </source>
</evidence>
<comment type="similarity">
    <text evidence="9">Belongs to the class I-like SAM-binding methyltransferase superfamily. RsmB/NOP family.</text>
</comment>
<comment type="catalytic activity">
    <reaction evidence="8">
        <text>a cytidine in rRNA + S-adenosyl-L-methionine = a 5-methylcytidine in rRNA + S-adenosyl-L-homocysteine + H(+)</text>
        <dbReference type="Rhea" id="RHEA:61484"/>
        <dbReference type="Rhea" id="RHEA-COMP:15836"/>
        <dbReference type="Rhea" id="RHEA-COMP:15837"/>
        <dbReference type="ChEBI" id="CHEBI:15378"/>
        <dbReference type="ChEBI" id="CHEBI:57856"/>
        <dbReference type="ChEBI" id="CHEBI:59789"/>
        <dbReference type="ChEBI" id="CHEBI:74483"/>
        <dbReference type="ChEBI" id="CHEBI:82748"/>
    </reaction>
</comment>
<evidence type="ECO:0000256" key="8">
    <source>
        <dbReference type="ARBA" id="ARBA00049302"/>
    </source>
</evidence>
<dbReference type="PANTHER" id="PTHR22808:SF3">
    <property type="entry name" value="5-METHYLCYTOSINE RRNA METHYLTRANSFERASE NSUN4"/>
    <property type="match status" value="1"/>
</dbReference>
<dbReference type="Pfam" id="PF01189">
    <property type="entry name" value="Methyltr_RsmB-F"/>
    <property type="match status" value="1"/>
</dbReference>
<keyword evidence="2 9" id="KW-0489">Methyltransferase</keyword>
<reference evidence="11" key="2">
    <citation type="journal article" date="2021" name="PeerJ">
        <title>Extensive microbial diversity within the chicken gut microbiome revealed by metagenomics and culture.</title>
        <authorList>
            <person name="Gilroy R."/>
            <person name="Ravi A."/>
            <person name="Getino M."/>
            <person name="Pursley I."/>
            <person name="Horton D.L."/>
            <person name="Alikhan N.F."/>
            <person name="Baker D."/>
            <person name="Gharbi K."/>
            <person name="Hall N."/>
            <person name="Watson M."/>
            <person name="Adriaenssens E.M."/>
            <person name="Foster-Nyarko E."/>
            <person name="Jarju S."/>
            <person name="Secka A."/>
            <person name="Antonio M."/>
            <person name="Oren A."/>
            <person name="Chaudhuri R.R."/>
            <person name="La Ragione R."/>
            <person name="Hildebrand F."/>
            <person name="Pallen M.J."/>
        </authorList>
    </citation>
    <scope>NUCLEOTIDE SEQUENCE</scope>
    <source>
        <strain evidence="11">10532</strain>
    </source>
</reference>
<feature type="binding site" evidence="9">
    <location>
        <position position="137"/>
    </location>
    <ligand>
        <name>S-adenosyl-L-methionine</name>
        <dbReference type="ChEBI" id="CHEBI:59789"/>
    </ligand>
</feature>
<feature type="active site" description="Nucleophile" evidence="9">
    <location>
        <position position="208"/>
    </location>
</feature>
<feature type="binding site" evidence="9">
    <location>
        <position position="106"/>
    </location>
    <ligand>
        <name>S-adenosyl-L-methionine</name>
        <dbReference type="ChEBI" id="CHEBI:59789"/>
    </ligand>
</feature>
<dbReference type="InterPro" id="IPR029063">
    <property type="entry name" value="SAM-dependent_MTases_sf"/>
</dbReference>
<evidence type="ECO:0000256" key="3">
    <source>
        <dbReference type="ARBA" id="ARBA00022679"/>
    </source>
</evidence>
<dbReference type="PROSITE" id="PS51686">
    <property type="entry name" value="SAM_MT_RSMB_NOP"/>
    <property type="match status" value="1"/>
</dbReference>
<evidence type="ECO:0000256" key="9">
    <source>
        <dbReference type="PROSITE-ProRule" id="PRU01023"/>
    </source>
</evidence>
<dbReference type="AlphaFoldDB" id="A0A9D9HQS2"/>
<accession>A0A9D9HQS2</accession>
<evidence type="ECO:0000259" key="10">
    <source>
        <dbReference type="PROSITE" id="PS51686"/>
    </source>
</evidence>
<keyword evidence="6" id="KW-0809">Transit peptide</keyword>
<dbReference type="Proteomes" id="UP000823638">
    <property type="component" value="Unassembled WGS sequence"/>
</dbReference>
<evidence type="ECO:0000256" key="1">
    <source>
        <dbReference type="ARBA" id="ARBA00022552"/>
    </source>
</evidence>